<dbReference type="Proteomes" id="UP000198940">
    <property type="component" value="Unassembled WGS sequence"/>
</dbReference>
<feature type="binding site" evidence="12">
    <location>
        <position position="406"/>
    </location>
    <ligand>
        <name>FAD</name>
        <dbReference type="ChEBI" id="CHEBI:57692"/>
    </ligand>
</feature>
<gene>
    <name evidence="15" type="ORF">SAMN04487891_104114</name>
    <name evidence="16" type="ORF">SAMN05216293_2488</name>
</gene>
<dbReference type="SUPFAM" id="SSF52218">
    <property type="entry name" value="Flavoproteins"/>
    <property type="match status" value="1"/>
</dbReference>
<dbReference type="InterPro" id="IPR017927">
    <property type="entry name" value="FAD-bd_FR_type"/>
</dbReference>
<dbReference type="InterPro" id="IPR003097">
    <property type="entry name" value="CysJ-like_FAD-binding"/>
</dbReference>
<dbReference type="GO" id="GO:0019344">
    <property type="term" value="P:cysteine biosynthetic process"/>
    <property type="evidence" value="ECO:0007669"/>
    <property type="project" value="UniProtKB-KW"/>
</dbReference>
<dbReference type="InterPro" id="IPR001709">
    <property type="entry name" value="Flavoprot_Pyr_Nucl_cyt_Rdtase"/>
</dbReference>
<organism evidence="16 17">
    <name type="scientific">Flagellimonas taeanensis</name>
    <dbReference type="NCBI Taxonomy" id="1005926"/>
    <lineage>
        <taxon>Bacteria</taxon>
        <taxon>Pseudomonadati</taxon>
        <taxon>Bacteroidota</taxon>
        <taxon>Flavobacteriia</taxon>
        <taxon>Flavobacteriales</taxon>
        <taxon>Flavobacteriaceae</taxon>
        <taxon>Flagellimonas</taxon>
    </lineage>
</organism>
<keyword evidence="4" id="KW-0285">Flavoprotein</keyword>
<dbReference type="PRINTS" id="PR00371">
    <property type="entry name" value="FPNCR"/>
</dbReference>
<dbReference type="Gene3D" id="2.40.30.10">
    <property type="entry name" value="Translation factors"/>
    <property type="match status" value="1"/>
</dbReference>
<dbReference type="SUPFAM" id="SSF52343">
    <property type="entry name" value="Ferredoxin reductase-like, C-terminal NADP-linked domain"/>
    <property type="match status" value="1"/>
</dbReference>
<feature type="binding site" evidence="12">
    <location>
        <begin position="382"/>
        <end position="385"/>
    </location>
    <ligand>
        <name>FAD</name>
        <dbReference type="ChEBI" id="CHEBI:57692"/>
    </ligand>
</feature>
<dbReference type="PANTHER" id="PTHR19384:SF128">
    <property type="entry name" value="NADPH OXIDOREDUCTASE A"/>
    <property type="match status" value="1"/>
</dbReference>
<evidence type="ECO:0000256" key="6">
    <source>
        <dbReference type="ARBA" id="ARBA00022827"/>
    </source>
</evidence>
<evidence type="ECO:0000256" key="1">
    <source>
        <dbReference type="ARBA" id="ARBA00012604"/>
    </source>
</evidence>
<evidence type="ECO:0000256" key="12">
    <source>
        <dbReference type="PIRSR" id="PIRSR000207-1"/>
    </source>
</evidence>
<keyword evidence="3" id="KW-0028">Amino-acid biosynthesis</keyword>
<evidence type="ECO:0000256" key="10">
    <source>
        <dbReference type="ARBA" id="ARBA00023192"/>
    </source>
</evidence>
<keyword evidence="5 12" id="KW-0288">FMN</keyword>
<keyword evidence="8" id="KW-0249">Electron transport</keyword>
<dbReference type="PRINTS" id="PR00369">
    <property type="entry name" value="FLAVODOXIN"/>
</dbReference>
<keyword evidence="6 12" id="KW-0274">FAD</keyword>
<dbReference type="EC" id="1.8.1.2" evidence="1"/>
<evidence type="ECO:0000256" key="11">
    <source>
        <dbReference type="ARBA" id="ARBA00052219"/>
    </source>
</evidence>
<dbReference type="EMBL" id="FOKU01000004">
    <property type="protein sequence ID" value="SFB96795.1"/>
    <property type="molecule type" value="Genomic_DNA"/>
</dbReference>
<feature type="domain" description="Flavodoxin-like" evidence="13">
    <location>
        <begin position="60"/>
        <end position="198"/>
    </location>
</feature>
<evidence type="ECO:0000256" key="5">
    <source>
        <dbReference type="ARBA" id="ARBA00022643"/>
    </source>
</evidence>
<feature type="binding site" evidence="12">
    <location>
        <begin position="149"/>
        <end position="158"/>
    </location>
    <ligand>
        <name>FMN</name>
        <dbReference type="ChEBI" id="CHEBI:58210"/>
    </ligand>
</feature>
<evidence type="ECO:0000256" key="2">
    <source>
        <dbReference type="ARBA" id="ARBA00022448"/>
    </source>
</evidence>
<dbReference type="GO" id="GO:0004783">
    <property type="term" value="F:sulfite reductase (NADPH) activity"/>
    <property type="evidence" value="ECO:0007669"/>
    <property type="project" value="UniProtKB-EC"/>
</dbReference>
<feature type="binding site" evidence="12">
    <location>
        <position position="595"/>
    </location>
    <ligand>
        <name>FAD</name>
        <dbReference type="ChEBI" id="CHEBI:57692"/>
    </ligand>
</feature>
<feature type="binding site" evidence="12">
    <location>
        <begin position="521"/>
        <end position="525"/>
    </location>
    <ligand>
        <name>NADP(+)</name>
        <dbReference type="ChEBI" id="CHEBI:58349"/>
    </ligand>
</feature>
<dbReference type="InterPro" id="IPR023173">
    <property type="entry name" value="NADPH_Cyt_P450_Rdtase_alpha"/>
</dbReference>
<evidence type="ECO:0000259" key="14">
    <source>
        <dbReference type="PROSITE" id="PS51384"/>
    </source>
</evidence>
<dbReference type="Gene3D" id="1.20.990.10">
    <property type="entry name" value="NADPH-cytochrome p450 Reductase, Chain A, domain 3"/>
    <property type="match status" value="1"/>
</dbReference>
<keyword evidence="9" id="KW-0560">Oxidoreductase</keyword>
<keyword evidence="10" id="KW-0198">Cysteine biosynthesis</keyword>
<dbReference type="GO" id="GO:0050660">
    <property type="term" value="F:flavin adenine dinucleotide binding"/>
    <property type="evidence" value="ECO:0007669"/>
    <property type="project" value="InterPro"/>
</dbReference>
<dbReference type="InterPro" id="IPR029039">
    <property type="entry name" value="Flavoprotein-like_sf"/>
</dbReference>
<dbReference type="InterPro" id="IPR001094">
    <property type="entry name" value="Flavdoxin-like"/>
</dbReference>
<dbReference type="InterPro" id="IPR039261">
    <property type="entry name" value="FNR_nucleotide-bd"/>
</dbReference>
<dbReference type="Gene3D" id="3.40.50.80">
    <property type="entry name" value="Nucleotide-binding domain of ferredoxin-NADP reductase (FNR) module"/>
    <property type="match status" value="1"/>
</dbReference>
<dbReference type="PIRSF" id="PIRSF000207">
    <property type="entry name" value="SiR-FP_CysJ"/>
    <property type="match status" value="1"/>
</dbReference>
<dbReference type="Pfam" id="PF00667">
    <property type="entry name" value="FAD_binding_1"/>
    <property type="match status" value="1"/>
</dbReference>
<dbReference type="GO" id="GO:0005829">
    <property type="term" value="C:cytosol"/>
    <property type="evidence" value="ECO:0007669"/>
    <property type="project" value="TreeGrafter"/>
</dbReference>
<dbReference type="Proteomes" id="UP000184031">
    <property type="component" value="Unassembled WGS sequence"/>
</dbReference>
<dbReference type="InterPro" id="IPR010199">
    <property type="entry name" value="CysJ"/>
</dbReference>
<feature type="domain" description="FAD-binding FR-type" evidence="14">
    <location>
        <begin position="230"/>
        <end position="444"/>
    </location>
</feature>
<dbReference type="PROSITE" id="PS50902">
    <property type="entry name" value="FLAVODOXIN_LIKE"/>
    <property type="match status" value="1"/>
</dbReference>
<feature type="binding site" evidence="12">
    <location>
        <begin position="415"/>
        <end position="418"/>
    </location>
    <ligand>
        <name>FAD</name>
        <dbReference type="ChEBI" id="CHEBI:57692"/>
    </ligand>
</feature>
<evidence type="ECO:0000259" key="13">
    <source>
        <dbReference type="PROSITE" id="PS50902"/>
    </source>
</evidence>
<comment type="cofactor">
    <cofactor evidence="12">
        <name>FMN</name>
        <dbReference type="ChEBI" id="CHEBI:58210"/>
    </cofactor>
    <text evidence="12">Binds 1 FMN per subunit.</text>
</comment>
<dbReference type="CDD" id="cd06199">
    <property type="entry name" value="SiR"/>
    <property type="match status" value="1"/>
</dbReference>
<evidence type="ECO:0000256" key="3">
    <source>
        <dbReference type="ARBA" id="ARBA00022605"/>
    </source>
</evidence>
<dbReference type="SUPFAM" id="SSF63380">
    <property type="entry name" value="Riboflavin synthase domain-like"/>
    <property type="match status" value="1"/>
</dbReference>
<dbReference type="PANTHER" id="PTHR19384">
    <property type="entry name" value="NITRIC OXIDE SYNTHASE-RELATED"/>
    <property type="match status" value="1"/>
</dbReference>
<evidence type="ECO:0000313" key="15">
    <source>
        <dbReference type="EMBL" id="SFB96795.1"/>
    </source>
</evidence>
<dbReference type="FunFam" id="3.40.50.80:FF:000001">
    <property type="entry name" value="NADPH--cytochrome P450 reductase 1"/>
    <property type="match status" value="1"/>
</dbReference>
<dbReference type="InterPro" id="IPR001433">
    <property type="entry name" value="OxRdtase_FAD/NAD-bd"/>
</dbReference>
<name>A0A1M6X9P6_9FLAO</name>
<accession>A0A1M6X9P6</accession>
<evidence type="ECO:0000256" key="8">
    <source>
        <dbReference type="ARBA" id="ARBA00022982"/>
    </source>
</evidence>
<dbReference type="Pfam" id="PF00175">
    <property type="entry name" value="NAD_binding_1"/>
    <property type="match status" value="1"/>
</dbReference>
<evidence type="ECO:0000313" key="17">
    <source>
        <dbReference type="Proteomes" id="UP000184031"/>
    </source>
</evidence>
<evidence type="ECO:0000256" key="9">
    <source>
        <dbReference type="ARBA" id="ARBA00023002"/>
    </source>
</evidence>
<feature type="binding site" evidence="12">
    <location>
        <position position="318"/>
    </location>
    <ligand>
        <name>FAD</name>
        <dbReference type="ChEBI" id="CHEBI:57692"/>
    </ligand>
</feature>
<dbReference type="NCBIfam" id="TIGR01931">
    <property type="entry name" value="cysJ"/>
    <property type="match status" value="1"/>
</dbReference>
<dbReference type="PROSITE" id="PS51384">
    <property type="entry name" value="FAD_FR"/>
    <property type="match status" value="1"/>
</dbReference>
<dbReference type="AlphaFoldDB" id="A0A1M6X9P6"/>
<feature type="binding site" evidence="12">
    <location>
        <begin position="113"/>
        <end position="116"/>
    </location>
    <ligand>
        <name>FMN</name>
        <dbReference type="ChEBI" id="CHEBI:58210"/>
    </ligand>
</feature>
<proteinExistence type="predicted"/>
<reference evidence="16 17" key="1">
    <citation type="submission" date="2016-11" db="EMBL/GenBank/DDBJ databases">
        <authorList>
            <person name="Varghese N."/>
            <person name="Submissions S."/>
        </authorList>
    </citation>
    <scope>NUCLEOTIDE SEQUENCE [LARGE SCALE GENOMIC DNA]</scope>
    <source>
        <strain evidence="16 17">CGMCC 1.12174</strain>
        <strain evidence="15 18">DSM 26351</strain>
    </source>
</reference>
<protein>
    <recommendedName>
        <fullName evidence="1">assimilatory sulfite reductase (NADPH)</fullName>
        <ecNumber evidence="1">1.8.1.2</ecNumber>
    </recommendedName>
</protein>
<comment type="caution">
    <text evidence="16">The sequence shown here is derived from an EMBL/GenBank/DDBJ whole genome shotgun (WGS) entry which is preliminary data.</text>
</comment>
<comment type="catalytic activity">
    <reaction evidence="11">
        <text>hydrogen sulfide + 3 NADP(+) + 3 H2O = sulfite + 3 NADPH + 4 H(+)</text>
        <dbReference type="Rhea" id="RHEA:13801"/>
        <dbReference type="ChEBI" id="CHEBI:15377"/>
        <dbReference type="ChEBI" id="CHEBI:15378"/>
        <dbReference type="ChEBI" id="CHEBI:17359"/>
        <dbReference type="ChEBI" id="CHEBI:29919"/>
        <dbReference type="ChEBI" id="CHEBI:57783"/>
        <dbReference type="ChEBI" id="CHEBI:58349"/>
        <dbReference type="EC" id="1.8.1.2"/>
    </reaction>
</comment>
<dbReference type="OrthoDB" id="9789468at2"/>
<keyword evidence="18" id="KW-1185">Reference proteome</keyword>
<feature type="binding site" evidence="12">
    <location>
        <position position="557"/>
    </location>
    <ligand>
        <name>NADP(+)</name>
        <dbReference type="ChEBI" id="CHEBI:58349"/>
    </ligand>
</feature>
<dbReference type="InterPro" id="IPR017938">
    <property type="entry name" value="Riboflavin_synthase-like_b-brl"/>
</dbReference>
<evidence type="ECO:0000313" key="16">
    <source>
        <dbReference type="EMBL" id="SHL02505.1"/>
    </source>
</evidence>
<dbReference type="Gene3D" id="3.40.50.360">
    <property type="match status" value="1"/>
</dbReference>
<keyword evidence="7 12" id="KW-0521">NADP</keyword>
<feature type="binding site" evidence="12">
    <location>
        <begin position="515"/>
        <end position="516"/>
    </location>
    <ligand>
        <name>NADP(+)</name>
        <dbReference type="ChEBI" id="CHEBI:58349"/>
    </ligand>
</feature>
<dbReference type="Pfam" id="PF00258">
    <property type="entry name" value="Flavodoxin_1"/>
    <property type="match status" value="1"/>
</dbReference>
<keyword evidence="2" id="KW-0813">Transport</keyword>
<evidence type="ECO:0000313" key="18">
    <source>
        <dbReference type="Proteomes" id="UP000198940"/>
    </source>
</evidence>
<dbReference type="RefSeq" id="WP_072880260.1">
    <property type="nucleotide sequence ID" value="NZ_FOKU01000004.1"/>
</dbReference>
<sequence length="595" mass="67298">MSGTLLKGGLEKGPFSKQQLTYLDTSLKSLDTDQLQWLAGFLTSFSRIPMERVADPTDSVWVLYGTQTGNSERLAKLTAERLDGLGIGNTLCSMGSFNPRELGKINRLLVIVSTQGLGEPPVEAEAFHNYLHGKRAPSLGHMKYSVLALGDSSYADFCQTGKEFDKVFEDLGGERLFGRVDCDVDFEDSYEEWLNGVLNEMSQSHALSANSIEKMVPETSEMGFRTYDRKTPYEAEVLQKINLNGRNSTKETLHIELDLGDSRIQYQPGDALGVYAHNPDELIMEVVETLGLTGTENVTSHTGEKSLMEALRTDYELTPLTGGNVIRYAKLTKDPRLEKIVDDNMELLEYLRGRDVLDMIRETPFKLSAETFITLLRKNSPRLYSIASSSEVYENEVHILVSTVRYKAHGRNKGGHCSTYMADRIQEGDRISVFVEHNSRFKPPVELDVPMIMVGAGTGIAPYRSFIQQRQSGTAQGKTWLFFGDRNFSTDFLYQTEWLEYLKKGTLARADVAFSRDQEEKVYVQDRLLEKGKEVYQWLEEGAYFYVCGDAQKMAKDVNHALRSIIMLHGGMTEEKAKEYMDYLRAADRYQTDVY</sequence>
<comment type="cofactor">
    <cofactor evidence="12">
        <name>FAD</name>
        <dbReference type="ChEBI" id="CHEBI:57692"/>
    </cofactor>
    <text evidence="12">Binds 1 FAD per subunit.</text>
</comment>
<evidence type="ECO:0000256" key="7">
    <source>
        <dbReference type="ARBA" id="ARBA00022857"/>
    </source>
</evidence>
<evidence type="ECO:0000256" key="4">
    <source>
        <dbReference type="ARBA" id="ARBA00022630"/>
    </source>
</evidence>
<dbReference type="STRING" id="1055723.SAMN05216293_2488"/>
<dbReference type="EMBL" id="FRAT01000006">
    <property type="protein sequence ID" value="SHL02505.1"/>
    <property type="molecule type" value="Genomic_DNA"/>
</dbReference>
<dbReference type="InterPro" id="IPR008254">
    <property type="entry name" value="Flavodoxin/NO_synth"/>
</dbReference>
<dbReference type="GO" id="GO:0010181">
    <property type="term" value="F:FMN binding"/>
    <property type="evidence" value="ECO:0007669"/>
    <property type="project" value="InterPro"/>
</dbReference>